<dbReference type="SUPFAM" id="SSF56219">
    <property type="entry name" value="DNase I-like"/>
    <property type="match status" value="1"/>
</dbReference>
<accession>A0AAD9WR55</accession>
<proteinExistence type="predicted"/>
<dbReference type="PANTHER" id="PTHR33710:SF64">
    <property type="entry name" value="ENDONUCLEASE_EXONUCLEASE_PHOSPHATASE DOMAIN-CONTAINING PROTEIN"/>
    <property type="match status" value="1"/>
</dbReference>
<dbReference type="Gene3D" id="3.60.10.10">
    <property type="entry name" value="Endonuclease/exonuclease/phosphatase"/>
    <property type="match status" value="1"/>
</dbReference>
<organism evidence="1 2">
    <name type="scientific">Dipteronia dyeriana</name>
    <dbReference type="NCBI Taxonomy" id="168575"/>
    <lineage>
        <taxon>Eukaryota</taxon>
        <taxon>Viridiplantae</taxon>
        <taxon>Streptophyta</taxon>
        <taxon>Embryophyta</taxon>
        <taxon>Tracheophyta</taxon>
        <taxon>Spermatophyta</taxon>
        <taxon>Magnoliopsida</taxon>
        <taxon>eudicotyledons</taxon>
        <taxon>Gunneridae</taxon>
        <taxon>Pentapetalae</taxon>
        <taxon>rosids</taxon>
        <taxon>malvids</taxon>
        <taxon>Sapindales</taxon>
        <taxon>Sapindaceae</taxon>
        <taxon>Hippocastanoideae</taxon>
        <taxon>Acereae</taxon>
        <taxon>Dipteronia</taxon>
    </lineage>
</organism>
<sequence length="245" mass="27764">MNNGCMEGIEDGSRDKVVSGSVSKEVAKIIKMGVALGLDFNGKETLVSKELARNEREDEARDLGRMEKRRVVRNLVLRIRPIFLFIQESKLNYFDYIVIKALGGVLSKIRKEVVLCNLYAATLKSERVKLWNFILSAQVSLPGTWIIGGEFNTVFEPCERKCRFSSVSSMRNFKAFSNAANVVDTLMQGMAFTWSNSREYESWARLNHLLCNPLFLSWFPKLSQKGLSRSLTDHNPIVTGEPCLN</sequence>
<protein>
    <recommendedName>
        <fullName evidence="3">Reverse transcriptase</fullName>
    </recommendedName>
</protein>
<dbReference type="PANTHER" id="PTHR33710">
    <property type="entry name" value="BNAC02G09200D PROTEIN"/>
    <property type="match status" value="1"/>
</dbReference>
<evidence type="ECO:0000313" key="1">
    <source>
        <dbReference type="EMBL" id="KAK2639300.1"/>
    </source>
</evidence>
<reference evidence="1" key="1">
    <citation type="journal article" date="2023" name="Plant J.">
        <title>Genome sequences and population genomics provide insights into the demographic history, inbreeding, and mutation load of two 'living fossil' tree species of Dipteronia.</title>
        <authorList>
            <person name="Feng Y."/>
            <person name="Comes H.P."/>
            <person name="Chen J."/>
            <person name="Zhu S."/>
            <person name="Lu R."/>
            <person name="Zhang X."/>
            <person name="Li P."/>
            <person name="Qiu J."/>
            <person name="Olsen K.M."/>
            <person name="Qiu Y."/>
        </authorList>
    </citation>
    <scope>NUCLEOTIDE SEQUENCE</scope>
    <source>
        <strain evidence="1">KIB01</strain>
    </source>
</reference>
<dbReference type="EMBL" id="JANJYI010000008">
    <property type="protein sequence ID" value="KAK2639300.1"/>
    <property type="molecule type" value="Genomic_DNA"/>
</dbReference>
<keyword evidence="2" id="KW-1185">Reference proteome</keyword>
<dbReference type="AlphaFoldDB" id="A0AAD9WR55"/>
<name>A0AAD9WR55_9ROSI</name>
<comment type="caution">
    <text evidence="1">The sequence shown here is derived from an EMBL/GenBank/DDBJ whole genome shotgun (WGS) entry which is preliminary data.</text>
</comment>
<gene>
    <name evidence="1" type="ORF">Ddye_027095</name>
</gene>
<dbReference type="Proteomes" id="UP001280121">
    <property type="component" value="Unassembled WGS sequence"/>
</dbReference>
<dbReference type="InterPro" id="IPR036691">
    <property type="entry name" value="Endo/exonu/phosph_ase_sf"/>
</dbReference>
<evidence type="ECO:0000313" key="2">
    <source>
        <dbReference type="Proteomes" id="UP001280121"/>
    </source>
</evidence>
<evidence type="ECO:0008006" key="3">
    <source>
        <dbReference type="Google" id="ProtNLM"/>
    </source>
</evidence>